<keyword evidence="2" id="KW-1185">Reference proteome</keyword>
<dbReference type="RefSeq" id="WP_266601573.1">
    <property type="nucleotide sequence ID" value="NZ_JAPHNL010000248.1"/>
</dbReference>
<protein>
    <submittedName>
        <fullName evidence="1">Uncharacterized protein</fullName>
    </submittedName>
</protein>
<dbReference type="EMBL" id="JAPHNL010000248">
    <property type="protein sequence ID" value="MCX3061873.1"/>
    <property type="molecule type" value="Genomic_DNA"/>
</dbReference>
<accession>A0ABT3U114</accession>
<name>A0ABT3U114_9ACTN</name>
<evidence type="ECO:0000313" key="2">
    <source>
        <dbReference type="Proteomes" id="UP001163064"/>
    </source>
</evidence>
<reference evidence="1" key="1">
    <citation type="submission" date="2022-10" db="EMBL/GenBank/DDBJ databases">
        <title>Streptomyces beihaiensis sp. nov., a chitin degrading actinobacterium, isolated from shrimp pond soil.</title>
        <authorList>
            <person name="Xie J."/>
            <person name="Shen N."/>
        </authorList>
    </citation>
    <scope>NUCLEOTIDE SEQUENCE</scope>
    <source>
        <strain evidence="1">GXMU-J5</strain>
    </source>
</reference>
<dbReference type="Proteomes" id="UP001163064">
    <property type="component" value="Unassembled WGS sequence"/>
</dbReference>
<gene>
    <name evidence="1" type="ORF">OFY01_19320</name>
</gene>
<organism evidence="1 2">
    <name type="scientific">Streptomyces beihaiensis</name>
    <dbReference type="NCBI Taxonomy" id="2984495"/>
    <lineage>
        <taxon>Bacteria</taxon>
        <taxon>Bacillati</taxon>
        <taxon>Actinomycetota</taxon>
        <taxon>Actinomycetes</taxon>
        <taxon>Kitasatosporales</taxon>
        <taxon>Streptomycetaceae</taxon>
        <taxon>Streptomyces</taxon>
    </lineage>
</organism>
<sequence>MTLQSAWLAETGQTRNDTRLAALGATTPADPVSVRSGILPGSYNGQFRVSGFWMTGESAMVGRVAEGRAVIQGAISQGAYPLAMPVYTDLTFADGDAQYGRIDLVVLRVYDNAYDSSGKTEATVEIVQGTPAAAPTAPAAPALSLPLYEVSVPAGTSAGTGGIAWQAGALTDLRATTVAAGGILPAYGDTGNGAYPGQYRDNQGVLERWDGSAWQPYQPPVEVTTTSTGLVAATGWSVVSFAGRQSHGLGSFSASVTRTGATLTVDSTGNLGDVQLCTLPSGWAPSLGLEAVAADGWGSGDAYIGTDGTITLRTWSYNGELTSGRNVRVSATYVL</sequence>
<evidence type="ECO:0000313" key="1">
    <source>
        <dbReference type="EMBL" id="MCX3061873.1"/>
    </source>
</evidence>
<proteinExistence type="predicted"/>
<comment type="caution">
    <text evidence="1">The sequence shown here is derived from an EMBL/GenBank/DDBJ whole genome shotgun (WGS) entry which is preliminary data.</text>
</comment>